<evidence type="ECO:0000256" key="11">
    <source>
        <dbReference type="RuleBase" id="RU364061"/>
    </source>
</evidence>
<evidence type="ECO:0000256" key="4">
    <source>
        <dbReference type="ARBA" id="ARBA00022507"/>
    </source>
</evidence>
<keyword evidence="7 11" id="KW-0297">G-protein coupled receptor</keyword>
<comment type="caution">
    <text evidence="11">Lacks conserved residue(s) required for the propagation of feature annotation.</text>
</comment>
<keyword evidence="10 11" id="KW-0807">Transducer</keyword>
<organism evidence="12 13">
    <name type="scientific">Galeopterus variegatus</name>
    <name type="common">Malayan flying lemur</name>
    <name type="synonym">Cynocephalus variegatus</name>
    <dbReference type="NCBI Taxonomy" id="482537"/>
    <lineage>
        <taxon>Eukaryota</taxon>
        <taxon>Metazoa</taxon>
        <taxon>Chordata</taxon>
        <taxon>Craniata</taxon>
        <taxon>Vertebrata</taxon>
        <taxon>Euteleostomi</taxon>
        <taxon>Mammalia</taxon>
        <taxon>Eutheria</taxon>
        <taxon>Euarchontoglires</taxon>
        <taxon>Dermoptera</taxon>
        <taxon>Cynocephalidae</taxon>
        <taxon>Galeopterus</taxon>
    </lineage>
</organism>
<name>A0ABM0RHV4_GALVR</name>
<comment type="subcellular location">
    <subcellularLocation>
        <location evidence="1 11">Cell membrane</location>
        <topology evidence="1 11">Multi-pass membrane protein</topology>
    </subcellularLocation>
</comment>
<evidence type="ECO:0000313" key="13">
    <source>
        <dbReference type="RefSeq" id="XP_008580195.1"/>
    </source>
</evidence>
<keyword evidence="6 11" id="KW-1133">Transmembrane helix</keyword>
<dbReference type="Proteomes" id="UP000694923">
    <property type="component" value="Unplaced"/>
</dbReference>
<evidence type="ECO:0000256" key="8">
    <source>
        <dbReference type="ARBA" id="ARBA00023136"/>
    </source>
</evidence>
<feature type="transmembrane region" description="Helical" evidence="11">
    <location>
        <begin position="91"/>
        <end position="113"/>
    </location>
</feature>
<evidence type="ECO:0000256" key="6">
    <source>
        <dbReference type="ARBA" id="ARBA00022989"/>
    </source>
</evidence>
<protein>
    <recommendedName>
        <fullName evidence="11">Vomeronasal type-1 receptor</fullName>
    </recommendedName>
</protein>
<dbReference type="InterPro" id="IPR004072">
    <property type="entry name" value="Vmron_rcpt_1"/>
</dbReference>
<dbReference type="GeneID" id="103598065"/>
<feature type="transmembrane region" description="Helical" evidence="11">
    <location>
        <begin position="37"/>
        <end position="65"/>
    </location>
</feature>
<keyword evidence="8 11" id="KW-0472">Membrane</keyword>
<evidence type="ECO:0000256" key="10">
    <source>
        <dbReference type="ARBA" id="ARBA00023224"/>
    </source>
</evidence>
<accession>A0ABM0RHV4</accession>
<evidence type="ECO:0000256" key="3">
    <source>
        <dbReference type="ARBA" id="ARBA00022475"/>
    </source>
</evidence>
<evidence type="ECO:0000256" key="9">
    <source>
        <dbReference type="ARBA" id="ARBA00023170"/>
    </source>
</evidence>
<evidence type="ECO:0000256" key="7">
    <source>
        <dbReference type="ARBA" id="ARBA00023040"/>
    </source>
</evidence>
<dbReference type="RefSeq" id="XP_008580195.1">
    <property type="nucleotide sequence ID" value="XM_008581973.1"/>
</dbReference>
<keyword evidence="12" id="KW-1185">Reference proteome</keyword>
<dbReference type="Pfam" id="PF03402">
    <property type="entry name" value="V1R"/>
    <property type="match status" value="1"/>
</dbReference>
<evidence type="ECO:0000256" key="2">
    <source>
        <dbReference type="ARBA" id="ARBA00010663"/>
    </source>
</evidence>
<keyword evidence="9 11" id="KW-0675">Receptor</keyword>
<feature type="transmembrane region" description="Helical" evidence="11">
    <location>
        <begin position="125"/>
        <end position="143"/>
    </location>
</feature>
<proteinExistence type="inferred from homology"/>
<evidence type="ECO:0000256" key="5">
    <source>
        <dbReference type="ARBA" id="ARBA00022692"/>
    </source>
</evidence>
<evidence type="ECO:0000313" key="12">
    <source>
        <dbReference type="Proteomes" id="UP000694923"/>
    </source>
</evidence>
<dbReference type="PANTHER" id="PTHR24062">
    <property type="entry name" value="VOMERONASAL TYPE-1 RECEPTOR"/>
    <property type="match status" value="1"/>
</dbReference>
<keyword evidence="3 11" id="KW-1003">Cell membrane</keyword>
<keyword evidence="4 11" id="KW-0589">Pheromone response</keyword>
<sequence length="188" mass="22098">MWAIISTVATSNSTEVGLVYSLMNYKTRQFTYHHAMLFLSAMFLQDFLFLSLIIWTIFYMVLILFRYHKAILHIHGTSLSPRSSERKETHVVRLLVSCFVFFHGTNLRLSIYMCSKYNNNLMMENIFNFLSSSYPTICALMFINSDKRISRLTCAISNMSISHCSLQTFLLHQRNPDQNFFNYKKTCF</sequence>
<reference evidence="13" key="1">
    <citation type="submission" date="2025-08" db="UniProtKB">
        <authorList>
            <consortium name="RefSeq"/>
        </authorList>
    </citation>
    <scope>IDENTIFICATION</scope>
</reference>
<evidence type="ECO:0000256" key="1">
    <source>
        <dbReference type="ARBA" id="ARBA00004651"/>
    </source>
</evidence>
<keyword evidence="5 11" id="KW-0812">Transmembrane</keyword>
<comment type="similarity">
    <text evidence="2 11">Belongs to the G-protein coupled receptor 1 family.</text>
</comment>
<gene>
    <name evidence="13" type="primary">LOC103598065</name>
</gene>